<evidence type="ECO:0000313" key="2">
    <source>
        <dbReference type="EMBL" id="PTB60462.1"/>
    </source>
</evidence>
<protein>
    <submittedName>
        <fullName evidence="2">Uncharacterized protein</fullName>
    </submittedName>
</protein>
<reference evidence="2 3" key="1">
    <citation type="submission" date="2016-07" db="EMBL/GenBank/DDBJ databases">
        <title>Multiple horizontal gene transfer events from other fungi enriched the ability of initially mycotrophic Trichoderma (Ascomycota) to feed on dead plant biomass.</title>
        <authorList>
            <consortium name="DOE Joint Genome Institute"/>
            <person name="Aerts A."/>
            <person name="Atanasova L."/>
            <person name="Chenthamara K."/>
            <person name="Zhang J."/>
            <person name="Grujic M."/>
            <person name="Henrissat B."/>
            <person name="Kuo A."/>
            <person name="Salamov A."/>
            <person name="Lipzen A."/>
            <person name="Labutti K."/>
            <person name="Barry K."/>
            <person name="Miao Y."/>
            <person name="Rahimi M.J."/>
            <person name="Shen Q."/>
            <person name="Grigoriev I.V."/>
            <person name="Kubicek C.P."/>
            <person name="Druzhinina I.S."/>
        </authorList>
    </citation>
    <scope>NUCLEOTIDE SEQUENCE [LARGE SCALE GENOMIC DNA]</scope>
    <source>
        <strain evidence="2 3">CBS 226.95</strain>
    </source>
</reference>
<feature type="compositionally biased region" description="Basic residues" evidence="1">
    <location>
        <begin position="96"/>
        <end position="117"/>
    </location>
</feature>
<evidence type="ECO:0000313" key="3">
    <source>
        <dbReference type="Proteomes" id="UP000241690"/>
    </source>
</evidence>
<organism evidence="2 3">
    <name type="scientific">Trichoderma harzianum CBS 226.95</name>
    <dbReference type="NCBI Taxonomy" id="983964"/>
    <lineage>
        <taxon>Eukaryota</taxon>
        <taxon>Fungi</taxon>
        <taxon>Dikarya</taxon>
        <taxon>Ascomycota</taxon>
        <taxon>Pezizomycotina</taxon>
        <taxon>Sordariomycetes</taxon>
        <taxon>Hypocreomycetidae</taxon>
        <taxon>Hypocreales</taxon>
        <taxon>Hypocreaceae</taxon>
        <taxon>Trichoderma</taxon>
    </lineage>
</organism>
<accession>A0A2T4ATS5</accession>
<feature type="region of interest" description="Disordered" evidence="1">
    <location>
        <begin position="83"/>
        <end position="117"/>
    </location>
</feature>
<name>A0A2T4ATS5_TRIHA</name>
<dbReference type="Proteomes" id="UP000241690">
    <property type="component" value="Unassembled WGS sequence"/>
</dbReference>
<sequence length="117" mass="14042">MRKQTDETLEPTQIMHETLQMMLELMEKLGFKPQDIHQDQGMKMDQAEAPALRDERIANLYKGYHDMVEHKNRLERALALLERQDAESLKQPDRRKTARTRKPPRRKGNKWTRPKRH</sequence>
<dbReference type="GeneID" id="36624091"/>
<keyword evidence="3" id="KW-1185">Reference proteome</keyword>
<dbReference type="RefSeq" id="XP_024780139.1">
    <property type="nucleotide sequence ID" value="XM_024915522.1"/>
</dbReference>
<proteinExistence type="predicted"/>
<gene>
    <name evidence="2" type="ORF">M431DRAFT_476949</name>
</gene>
<evidence type="ECO:0000256" key="1">
    <source>
        <dbReference type="SAM" id="MobiDB-lite"/>
    </source>
</evidence>
<dbReference type="EMBL" id="KZ679675">
    <property type="protein sequence ID" value="PTB60462.1"/>
    <property type="molecule type" value="Genomic_DNA"/>
</dbReference>
<feature type="compositionally biased region" description="Basic and acidic residues" evidence="1">
    <location>
        <begin position="83"/>
        <end position="95"/>
    </location>
</feature>
<dbReference type="AlphaFoldDB" id="A0A2T4ATS5"/>